<proteinExistence type="predicted"/>
<gene>
    <name evidence="2" type="ORF">VNO77_16282</name>
</gene>
<feature type="transmembrane region" description="Helical" evidence="1">
    <location>
        <begin position="20"/>
        <end position="50"/>
    </location>
</feature>
<reference evidence="2 3" key="1">
    <citation type="submission" date="2024-01" db="EMBL/GenBank/DDBJ databases">
        <title>The genomes of 5 underutilized Papilionoideae crops provide insights into root nodulation and disease resistanc.</title>
        <authorList>
            <person name="Jiang F."/>
        </authorList>
    </citation>
    <scope>NUCLEOTIDE SEQUENCE [LARGE SCALE GENOMIC DNA]</scope>
    <source>
        <strain evidence="2">LVBAO_FW01</strain>
        <tissue evidence="2">Leaves</tissue>
    </source>
</reference>
<keyword evidence="1" id="KW-0812">Transmembrane</keyword>
<feature type="transmembrane region" description="Helical" evidence="1">
    <location>
        <begin position="100"/>
        <end position="119"/>
    </location>
</feature>
<name>A0AAN9M588_CANGL</name>
<comment type="caution">
    <text evidence="2">The sequence shown here is derived from an EMBL/GenBank/DDBJ whole genome shotgun (WGS) entry which is preliminary data.</text>
</comment>
<dbReference type="AlphaFoldDB" id="A0AAN9M588"/>
<dbReference type="Proteomes" id="UP001367508">
    <property type="component" value="Unassembled WGS sequence"/>
</dbReference>
<sequence>MSLWLFNITRLHLMSTWPLLIYAATWVMVLTLMVAVAAFSPEVAFASAILPSSSFSQKCKSKSDGTFVSVRVPLDVPGDILCFPAHLFTKSNIDIIVPPLFAGLIVAASACIVRAIGLWERG</sequence>
<evidence type="ECO:0000313" key="3">
    <source>
        <dbReference type="Proteomes" id="UP001367508"/>
    </source>
</evidence>
<dbReference type="PANTHER" id="PTHR34658:SF2">
    <property type="entry name" value="OS01G0151800 PROTEIN"/>
    <property type="match status" value="1"/>
</dbReference>
<evidence type="ECO:0000256" key="1">
    <source>
        <dbReference type="SAM" id="Phobius"/>
    </source>
</evidence>
<dbReference type="EMBL" id="JAYMYQ010000003">
    <property type="protein sequence ID" value="KAK7345673.1"/>
    <property type="molecule type" value="Genomic_DNA"/>
</dbReference>
<keyword evidence="3" id="KW-1185">Reference proteome</keyword>
<dbReference type="PANTHER" id="PTHR34658">
    <property type="entry name" value="OS01G0151800 PROTEIN"/>
    <property type="match status" value="1"/>
</dbReference>
<organism evidence="2 3">
    <name type="scientific">Canavalia gladiata</name>
    <name type="common">Sword bean</name>
    <name type="synonym">Dolichos gladiatus</name>
    <dbReference type="NCBI Taxonomy" id="3824"/>
    <lineage>
        <taxon>Eukaryota</taxon>
        <taxon>Viridiplantae</taxon>
        <taxon>Streptophyta</taxon>
        <taxon>Embryophyta</taxon>
        <taxon>Tracheophyta</taxon>
        <taxon>Spermatophyta</taxon>
        <taxon>Magnoliopsida</taxon>
        <taxon>eudicotyledons</taxon>
        <taxon>Gunneridae</taxon>
        <taxon>Pentapetalae</taxon>
        <taxon>rosids</taxon>
        <taxon>fabids</taxon>
        <taxon>Fabales</taxon>
        <taxon>Fabaceae</taxon>
        <taxon>Papilionoideae</taxon>
        <taxon>50 kb inversion clade</taxon>
        <taxon>NPAAA clade</taxon>
        <taxon>indigoferoid/millettioid clade</taxon>
        <taxon>Phaseoleae</taxon>
        <taxon>Canavalia</taxon>
    </lineage>
</organism>
<keyword evidence="1" id="KW-0472">Membrane</keyword>
<keyword evidence="1" id="KW-1133">Transmembrane helix</keyword>
<accession>A0AAN9M588</accession>
<protein>
    <submittedName>
        <fullName evidence="2">Uncharacterized protein</fullName>
    </submittedName>
</protein>
<evidence type="ECO:0000313" key="2">
    <source>
        <dbReference type="EMBL" id="KAK7345673.1"/>
    </source>
</evidence>